<dbReference type="AlphaFoldDB" id="A0A9W6WML9"/>
<gene>
    <name evidence="2" type="ORF">Plil01_000106100</name>
</gene>
<evidence type="ECO:0000313" key="2">
    <source>
        <dbReference type="EMBL" id="GMF10231.1"/>
    </source>
</evidence>
<name>A0A9W6WML9_9STRA</name>
<organism evidence="2 3">
    <name type="scientific">Phytophthora lilii</name>
    <dbReference type="NCBI Taxonomy" id="2077276"/>
    <lineage>
        <taxon>Eukaryota</taxon>
        <taxon>Sar</taxon>
        <taxon>Stramenopiles</taxon>
        <taxon>Oomycota</taxon>
        <taxon>Peronosporomycetes</taxon>
        <taxon>Peronosporales</taxon>
        <taxon>Peronosporaceae</taxon>
        <taxon>Phytophthora</taxon>
    </lineage>
</organism>
<feature type="transmembrane region" description="Helical" evidence="1">
    <location>
        <begin position="431"/>
        <end position="452"/>
    </location>
</feature>
<keyword evidence="1" id="KW-1133">Transmembrane helix</keyword>
<evidence type="ECO:0000256" key="1">
    <source>
        <dbReference type="SAM" id="Phobius"/>
    </source>
</evidence>
<comment type="caution">
    <text evidence="2">The sequence shown here is derived from an EMBL/GenBank/DDBJ whole genome shotgun (WGS) entry which is preliminary data.</text>
</comment>
<feature type="transmembrane region" description="Helical" evidence="1">
    <location>
        <begin position="142"/>
        <end position="162"/>
    </location>
</feature>
<dbReference type="EMBL" id="BSXW01000034">
    <property type="protein sequence ID" value="GMF10231.1"/>
    <property type="molecule type" value="Genomic_DNA"/>
</dbReference>
<dbReference type="Proteomes" id="UP001165083">
    <property type="component" value="Unassembled WGS sequence"/>
</dbReference>
<keyword evidence="1" id="KW-0472">Membrane</keyword>
<keyword evidence="3" id="KW-1185">Reference proteome</keyword>
<feature type="transmembrane region" description="Helical" evidence="1">
    <location>
        <begin position="174"/>
        <end position="195"/>
    </location>
</feature>
<reference evidence="2" key="1">
    <citation type="submission" date="2023-04" db="EMBL/GenBank/DDBJ databases">
        <title>Phytophthora lilii NBRC 32176.</title>
        <authorList>
            <person name="Ichikawa N."/>
            <person name="Sato H."/>
            <person name="Tonouchi N."/>
        </authorList>
    </citation>
    <scope>NUCLEOTIDE SEQUENCE</scope>
    <source>
        <strain evidence="2">NBRC 32176</strain>
    </source>
</reference>
<feature type="transmembrane region" description="Helical" evidence="1">
    <location>
        <begin position="207"/>
        <end position="225"/>
    </location>
</feature>
<sequence>MEPRRRSLKTAWESVQVELHGSYSVQRVLNLDKYVRETSWIHAVAVAVATPMPCLIVTLLVDIIPLAHPYTGIEANKLFFIREYYAYLVMTFLALHQFRTGVQVLPYPSGRVVKDTFVVAAFSVGIIFGLTLAIGFPLPFTILTAMGAWASLTLLAMGIQWAKKIPKTPRAGTLLFGMFRLWCCDILLVFIYPPYFYIFTTLSPREQMAYTILLPVIKLLMRNLFARAVNHLSDETPELVVFNADVFGSLFVAYCMQSAPSFWTTMEIMVADIVMMGLALRDIEHSRSGLAYLERQVDAEVSWKSLRGPSRIINLRGRSPTTLERASILLELEKTSAQSHSSPSMELKQIPTKPLGGPKQNVLAKTITLERSFNTMAGKVLGGPFRVAKQLLDRDRVHPIVNIQAVKTVATVAKRPPGAAMNLYARRVERLLYMAEFLLLINYVEVIIPLVFCK</sequence>
<accession>A0A9W6WML9</accession>
<keyword evidence="1" id="KW-0812">Transmembrane</keyword>
<evidence type="ECO:0000313" key="3">
    <source>
        <dbReference type="Proteomes" id="UP001165083"/>
    </source>
</evidence>
<dbReference type="OrthoDB" id="105688at2759"/>
<proteinExistence type="predicted"/>
<feature type="transmembrane region" description="Helical" evidence="1">
    <location>
        <begin position="40"/>
        <end position="64"/>
    </location>
</feature>
<protein>
    <submittedName>
        <fullName evidence="2">Unnamed protein product</fullName>
    </submittedName>
</protein>
<feature type="transmembrane region" description="Helical" evidence="1">
    <location>
        <begin position="84"/>
        <end position="105"/>
    </location>
</feature>
<feature type="transmembrane region" description="Helical" evidence="1">
    <location>
        <begin position="117"/>
        <end position="136"/>
    </location>
</feature>